<protein>
    <recommendedName>
        <fullName evidence="9">NAD(P) transhydrogenase subunit alpha part 1</fullName>
        <ecNumber evidence="3">7.1.1.1</ecNumber>
    </recommendedName>
    <alternativeName>
        <fullName evidence="11">Nicotinamide nucleotide transhydrogenase subunit alpha 1</fullName>
    </alternativeName>
    <alternativeName>
        <fullName evidence="10">Pyridine nucleotide transhydrogenase subunit alpha 1</fullName>
    </alternativeName>
</protein>
<dbReference type="FunFam" id="3.40.50.720:FF:000188">
    <property type="entry name" value="NAD(P) transhydrogenase alpha subunit 1"/>
    <property type="match status" value="1"/>
</dbReference>
<dbReference type="GO" id="GO:0008750">
    <property type="term" value="F:proton-translocating NAD(P)+ transhydrogenase activity"/>
    <property type="evidence" value="ECO:0007669"/>
    <property type="project" value="UniProtKB-EC"/>
</dbReference>
<sequence>MHIVIPAERLAGEHRVAATPDTVKKLVAAGHAVTVERGAGLAAALPDAAYLAAGAAIAEQRQPMLAAADAVLAVRMPDAGDIAALKPGAALVGMLAPYQNELLPQLAEQKVSAFALELLPRTTRAQSMDVLSSQNNIAGYKAVLLACQYYPRFMPMLMTAAGTVKAARVLVLGVGVAGLQAIATAKRLGAVVEAYDVRPATREQVESLGAKFVEVPMSDEEKAANDGVYAREMTPEFQTRQNALIAQRAAVADIVITTALIPGKPAPRLLSADAVADMKHGSVIVDLAAEAGGNCALTRAGEACLSPNGVHVVGLLNLPAMLAADASSLYARNLHTFLGLLLAPEGLKIDLDDDLVAATLITHQGERRFGAAARPAAPAAQHDKEPQHG</sequence>
<keyword evidence="5" id="KW-0521">NADP</keyword>
<evidence type="ECO:0000256" key="1">
    <source>
        <dbReference type="ARBA" id="ARBA00003943"/>
    </source>
</evidence>
<dbReference type="PROSITE" id="PS00837">
    <property type="entry name" value="ALADH_PNT_2"/>
    <property type="match status" value="1"/>
</dbReference>
<feature type="compositionally biased region" description="Low complexity" evidence="12">
    <location>
        <begin position="371"/>
        <end position="380"/>
    </location>
</feature>
<feature type="domain" description="Alanine dehydrogenase/pyridine nucleotide transhydrogenase N-terminal" evidence="14">
    <location>
        <begin position="4"/>
        <end position="138"/>
    </location>
</feature>
<evidence type="ECO:0000256" key="2">
    <source>
        <dbReference type="ARBA" id="ARBA00005689"/>
    </source>
</evidence>
<dbReference type="AlphaFoldDB" id="A0A344UJ57"/>
<dbReference type="NCBIfam" id="NF006942">
    <property type="entry name" value="PRK09424.1"/>
    <property type="match status" value="1"/>
</dbReference>
<dbReference type="CDD" id="cd05304">
    <property type="entry name" value="Rubrum_tdh"/>
    <property type="match status" value="1"/>
</dbReference>
<dbReference type="Gene3D" id="3.40.50.720">
    <property type="entry name" value="NAD(P)-binding Rossmann-like Domain"/>
    <property type="match status" value="2"/>
</dbReference>
<dbReference type="InterPro" id="IPR007886">
    <property type="entry name" value="AlaDH/PNT_N"/>
</dbReference>
<feature type="domain" description="Alanine dehydrogenase/pyridine nucleotide transhydrogenase NAD(H)-binding" evidence="13">
    <location>
        <begin position="147"/>
        <end position="314"/>
    </location>
</feature>
<reference evidence="15 16" key="1">
    <citation type="submission" date="2018-05" db="EMBL/GenBank/DDBJ databases">
        <title>Genome sequencing, assembly and analysis of the novel insecticidal bacterium, Chromobacterium phragmitis.</title>
        <authorList>
            <person name="Sparks M.E."/>
            <person name="Blackburn M.B."/>
            <person name="Gundersen-Rindal D.E."/>
        </authorList>
    </citation>
    <scope>NUCLEOTIDE SEQUENCE [LARGE SCALE GENOMIC DNA]</scope>
    <source>
        <strain evidence="15">IIBBL 274-1</strain>
    </source>
</reference>
<comment type="similarity">
    <text evidence="2">Belongs to the AlaDH/PNT family.</text>
</comment>
<dbReference type="SMART" id="SM01003">
    <property type="entry name" value="AlaDh_PNT_N"/>
    <property type="match status" value="1"/>
</dbReference>
<evidence type="ECO:0000259" key="13">
    <source>
        <dbReference type="SMART" id="SM01002"/>
    </source>
</evidence>
<feature type="region of interest" description="Disordered" evidence="12">
    <location>
        <begin position="369"/>
        <end position="389"/>
    </location>
</feature>
<dbReference type="RefSeq" id="WP_114073562.1">
    <property type="nucleotide sequence ID" value="NZ_CP029554.1"/>
</dbReference>
<evidence type="ECO:0000256" key="12">
    <source>
        <dbReference type="SAM" id="MobiDB-lite"/>
    </source>
</evidence>
<dbReference type="InterPro" id="IPR036291">
    <property type="entry name" value="NAD(P)-bd_dom_sf"/>
</dbReference>
<evidence type="ECO:0000313" key="16">
    <source>
        <dbReference type="Proteomes" id="UP000252038"/>
    </source>
</evidence>
<accession>A0A344UJ57</accession>
<dbReference type="SMART" id="SM01002">
    <property type="entry name" value="AlaDh_PNT_C"/>
    <property type="match status" value="1"/>
</dbReference>
<organism evidence="15 16">
    <name type="scientific">Chromobacterium phragmitis</name>
    <dbReference type="NCBI Taxonomy" id="2202141"/>
    <lineage>
        <taxon>Bacteria</taxon>
        <taxon>Pseudomonadati</taxon>
        <taxon>Pseudomonadota</taxon>
        <taxon>Betaproteobacteria</taxon>
        <taxon>Neisseriales</taxon>
        <taxon>Chromobacteriaceae</taxon>
        <taxon>Chromobacterium</taxon>
    </lineage>
</organism>
<dbReference type="EC" id="7.1.1.1" evidence="3"/>
<evidence type="ECO:0000256" key="6">
    <source>
        <dbReference type="ARBA" id="ARBA00022967"/>
    </source>
</evidence>
<dbReference type="SUPFAM" id="SSF51735">
    <property type="entry name" value="NAD(P)-binding Rossmann-fold domains"/>
    <property type="match status" value="1"/>
</dbReference>
<dbReference type="GO" id="GO:0050661">
    <property type="term" value="F:NADP binding"/>
    <property type="evidence" value="ECO:0007669"/>
    <property type="project" value="TreeGrafter"/>
</dbReference>
<comment type="function">
    <text evidence="1">The transhydrogenation between NADH and NADP is coupled to respiration and ATP hydrolysis and functions as a proton pump across the membrane.</text>
</comment>
<dbReference type="Pfam" id="PF05222">
    <property type="entry name" value="AlaDh_PNT_N"/>
    <property type="match status" value="1"/>
</dbReference>
<dbReference type="GO" id="GO:0005886">
    <property type="term" value="C:plasma membrane"/>
    <property type="evidence" value="ECO:0007669"/>
    <property type="project" value="TreeGrafter"/>
</dbReference>
<dbReference type="GO" id="GO:0016491">
    <property type="term" value="F:oxidoreductase activity"/>
    <property type="evidence" value="ECO:0007669"/>
    <property type="project" value="InterPro"/>
</dbReference>
<dbReference type="PANTHER" id="PTHR10160">
    <property type="entry name" value="NAD(P) TRANSHYDROGENASE"/>
    <property type="match status" value="1"/>
</dbReference>
<evidence type="ECO:0000256" key="5">
    <source>
        <dbReference type="ARBA" id="ARBA00022857"/>
    </source>
</evidence>
<proteinExistence type="inferred from homology"/>
<gene>
    <name evidence="15" type="ORF">DK843_14005</name>
</gene>
<dbReference type="Pfam" id="PF01262">
    <property type="entry name" value="AlaDh_PNT_C"/>
    <property type="match status" value="1"/>
</dbReference>
<keyword evidence="6" id="KW-1278">Translocase</keyword>
<evidence type="ECO:0000256" key="9">
    <source>
        <dbReference type="ARBA" id="ARBA00071353"/>
    </source>
</evidence>
<dbReference type="KEGG" id="chrb:DK843_14005"/>
<dbReference type="InterPro" id="IPR008143">
    <property type="entry name" value="Ala_DH/PNT_CS2"/>
</dbReference>
<dbReference type="PANTHER" id="PTHR10160:SF19">
    <property type="entry name" value="PROTON-TRANSLOCATING NAD(P)(+) TRANSHYDROGENASE"/>
    <property type="match status" value="1"/>
</dbReference>
<dbReference type="EMBL" id="CP029554">
    <property type="protein sequence ID" value="AXE35305.1"/>
    <property type="molecule type" value="Genomic_DNA"/>
</dbReference>
<evidence type="ECO:0000256" key="10">
    <source>
        <dbReference type="ARBA" id="ARBA00076996"/>
    </source>
</evidence>
<evidence type="ECO:0000256" key="11">
    <source>
        <dbReference type="ARBA" id="ARBA00084087"/>
    </source>
</evidence>
<comment type="catalytic activity">
    <reaction evidence="8">
        <text>NAD(+) + NADPH + H(+)(in) = NADH + NADP(+) + H(+)(out)</text>
        <dbReference type="Rhea" id="RHEA:47992"/>
        <dbReference type="ChEBI" id="CHEBI:15378"/>
        <dbReference type="ChEBI" id="CHEBI:57540"/>
        <dbReference type="ChEBI" id="CHEBI:57783"/>
        <dbReference type="ChEBI" id="CHEBI:57945"/>
        <dbReference type="ChEBI" id="CHEBI:58349"/>
        <dbReference type="EC" id="7.1.1.1"/>
    </reaction>
</comment>
<dbReference type="SUPFAM" id="SSF52283">
    <property type="entry name" value="Formate/glycerate dehydrogenase catalytic domain-like"/>
    <property type="match status" value="1"/>
</dbReference>
<keyword evidence="4" id="KW-0547">Nucleotide-binding</keyword>
<dbReference type="Proteomes" id="UP000252038">
    <property type="component" value="Chromosome"/>
</dbReference>
<evidence type="ECO:0000256" key="8">
    <source>
        <dbReference type="ARBA" id="ARBA00048202"/>
    </source>
</evidence>
<evidence type="ECO:0000256" key="3">
    <source>
        <dbReference type="ARBA" id="ARBA00012943"/>
    </source>
</evidence>
<evidence type="ECO:0000313" key="15">
    <source>
        <dbReference type="EMBL" id="AXE35305.1"/>
    </source>
</evidence>
<keyword evidence="7" id="KW-0520">NAD</keyword>
<evidence type="ECO:0000256" key="4">
    <source>
        <dbReference type="ARBA" id="ARBA00022741"/>
    </source>
</evidence>
<evidence type="ECO:0000256" key="7">
    <source>
        <dbReference type="ARBA" id="ARBA00023027"/>
    </source>
</evidence>
<dbReference type="InterPro" id="IPR007698">
    <property type="entry name" value="AlaDH/PNT_NAD(H)-bd"/>
</dbReference>
<evidence type="ECO:0000259" key="14">
    <source>
        <dbReference type="SMART" id="SM01003"/>
    </source>
</evidence>
<dbReference type="GO" id="GO:0006740">
    <property type="term" value="P:NADPH regeneration"/>
    <property type="evidence" value="ECO:0007669"/>
    <property type="project" value="TreeGrafter"/>
</dbReference>
<name>A0A344UJ57_9NEIS</name>